<feature type="region of interest" description="Disordered" evidence="1">
    <location>
        <begin position="115"/>
        <end position="233"/>
    </location>
</feature>
<dbReference type="AlphaFoldDB" id="A0A811UIE4"/>
<comment type="caution">
    <text evidence="3">The sequence shown here is derived from an EMBL/GenBank/DDBJ whole genome shotgun (WGS) entry which is preliminary data.</text>
</comment>
<keyword evidence="4" id="KW-1185">Reference proteome</keyword>
<accession>A0A811UIE4</accession>
<feature type="compositionally biased region" description="Acidic residues" evidence="1">
    <location>
        <begin position="164"/>
        <end position="180"/>
    </location>
</feature>
<reference evidence="3" key="1">
    <citation type="submission" date="2020-11" db="EMBL/GenBank/DDBJ databases">
        <authorList>
            <person name="Whitehead M."/>
        </authorList>
    </citation>
    <scope>NUCLEOTIDE SEQUENCE</scope>
    <source>
        <strain evidence="3">EGII</strain>
    </source>
</reference>
<evidence type="ECO:0000313" key="3">
    <source>
        <dbReference type="EMBL" id="CAD6997726.1"/>
    </source>
</evidence>
<dbReference type="OrthoDB" id="8037932at2759"/>
<sequence>MLFKFLSISSRQREVACTANHSDTAVLVLIKLILIYNYRHDKQFQLHLSHWCVVQHFYAERMWKKATLPLLLLLLLLTALLLAQLVATESTQPAANAEDIVTTSSSSTELFEATALDINDKDDHDDADEATVDTYDDDDEETSTASRTKETAPQLSIKTTLTSEDVDDEEGAEESIESDNGEGVREEQIVGEETNAPDVGSGVGDAECSGEGAVATDDISIGVDGEDSDETRREVSLSSLKQRVRDRLAFIMMREMTRMIDYALEQQRSVVNQFLQDETIEMVKCATMEAVKKSCVSFMADVRDALKMDKGKDFLTQLAQFGVKTLMARNFESFVEQHNTTRLKQPTAENVIIDNALRKAGVMQIEIEMQKRFMEFTQLFTTTVGDYMQTLKEEDERGDFDEKLLVWYRQFMTATNISNQVNVLCKFLPLYKSIFSIESDGD</sequence>
<proteinExistence type="predicted"/>
<gene>
    <name evidence="3" type="ORF">CCAP1982_LOCUS6358</name>
</gene>
<evidence type="ECO:0000313" key="4">
    <source>
        <dbReference type="Proteomes" id="UP000606786"/>
    </source>
</evidence>
<feature type="transmembrane region" description="Helical" evidence="2">
    <location>
        <begin position="68"/>
        <end position="87"/>
    </location>
</feature>
<feature type="compositionally biased region" description="Polar residues" evidence="1">
    <location>
        <begin position="151"/>
        <end position="163"/>
    </location>
</feature>
<evidence type="ECO:0000256" key="2">
    <source>
        <dbReference type="SAM" id="Phobius"/>
    </source>
</evidence>
<protein>
    <submittedName>
        <fullName evidence="3">(Mediterranean fruit fly) hypothetical protein</fullName>
    </submittedName>
</protein>
<evidence type="ECO:0000256" key="1">
    <source>
        <dbReference type="SAM" id="MobiDB-lite"/>
    </source>
</evidence>
<keyword evidence="2" id="KW-1133">Transmembrane helix</keyword>
<dbReference type="EMBL" id="CAJHJT010000012">
    <property type="protein sequence ID" value="CAD6997726.1"/>
    <property type="molecule type" value="Genomic_DNA"/>
</dbReference>
<feature type="compositionally biased region" description="Acidic residues" evidence="1">
    <location>
        <begin position="125"/>
        <end position="142"/>
    </location>
</feature>
<dbReference type="Proteomes" id="UP000606786">
    <property type="component" value="Unassembled WGS sequence"/>
</dbReference>
<keyword evidence="2" id="KW-0812">Transmembrane</keyword>
<organism evidence="3 4">
    <name type="scientific">Ceratitis capitata</name>
    <name type="common">Mediterranean fruit fly</name>
    <name type="synonym">Tephritis capitata</name>
    <dbReference type="NCBI Taxonomy" id="7213"/>
    <lineage>
        <taxon>Eukaryota</taxon>
        <taxon>Metazoa</taxon>
        <taxon>Ecdysozoa</taxon>
        <taxon>Arthropoda</taxon>
        <taxon>Hexapoda</taxon>
        <taxon>Insecta</taxon>
        <taxon>Pterygota</taxon>
        <taxon>Neoptera</taxon>
        <taxon>Endopterygota</taxon>
        <taxon>Diptera</taxon>
        <taxon>Brachycera</taxon>
        <taxon>Muscomorpha</taxon>
        <taxon>Tephritoidea</taxon>
        <taxon>Tephritidae</taxon>
        <taxon>Ceratitis</taxon>
        <taxon>Ceratitis</taxon>
    </lineage>
</organism>
<name>A0A811UIE4_CERCA</name>
<keyword evidence="2" id="KW-0472">Membrane</keyword>